<dbReference type="Proteomes" id="UP001238096">
    <property type="component" value="Chromosome"/>
</dbReference>
<dbReference type="InterPro" id="IPR036291">
    <property type="entry name" value="NAD(P)-bd_dom_sf"/>
</dbReference>
<organism evidence="3 4">
    <name type="scientific">Streptococcus didelphis</name>
    <dbReference type="NCBI Taxonomy" id="102886"/>
    <lineage>
        <taxon>Bacteria</taxon>
        <taxon>Bacillati</taxon>
        <taxon>Bacillota</taxon>
        <taxon>Bacilli</taxon>
        <taxon>Lactobacillales</taxon>
        <taxon>Streptococcaceae</taxon>
        <taxon>Streptococcus</taxon>
    </lineage>
</organism>
<dbReference type="InterPro" id="IPR000683">
    <property type="entry name" value="Gfo/Idh/MocA-like_OxRdtase_N"/>
</dbReference>
<dbReference type="Gene3D" id="3.30.360.10">
    <property type="entry name" value="Dihydrodipicolinate Reductase, domain 2"/>
    <property type="match status" value="1"/>
</dbReference>
<feature type="domain" description="Gfo/Idh/MocA-like oxidoreductase N-terminal" evidence="1">
    <location>
        <begin position="2"/>
        <end position="118"/>
    </location>
</feature>
<dbReference type="InterPro" id="IPR055170">
    <property type="entry name" value="GFO_IDH_MocA-like_dom"/>
</dbReference>
<sequence length="321" mass="35439">MKLAILGTGMIVKDALPVLSAIEGIDLKAIVSTQRSIETAQLLAQKFEIEEASYEYEKVLTNPEIDTVYVATPNHLHYQMAKQALLAGKHVICEKPFTLALADLEELASIAQQKQVFLLEAITNQYLENFTYIKEHLAQLGEIKIVECNYSQYSSRYDDFKQGRIAPAFDVNKGGGALRDLNIYNIHIVVGLFGKPDSVLYLPNIDNKVDTSGILILDYPTFKVACIGAKDCSAAIKSTIQGNKGSISILGATNAMPELSVALNGQDEKRIQENKEDHRMTAEFKVFKEIIETKDSARASEALNHSLAVMEVLEKASQSLL</sequence>
<accession>A0ABY9LI39</accession>
<gene>
    <name evidence="3" type="ORF">N1496_02845</name>
</gene>
<evidence type="ECO:0000313" key="3">
    <source>
        <dbReference type="EMBL" id="WMB28520.1"/>
    </source>
</evidence>
<feature type="domain" description="GFO/IDH/MocA-like oxidoreductase" evidence="2">
    <location>
        <begin position="139"/>
        <end position="247"/>
    </location>
</feature>
<name>A0ABY9LI39_9STRE</name>
<dbReference type="SUPFAM" id="SSF55347">
    <property type="entry name" value="Glyceraldehyde-3-phosphate dehydrogenase-like, C-terminal domain"/>
    <property type="match status" value="1"/>
</dbReference>
<dbReference type="EMBL" id="CP110509">
    <property type="protein sequence ID" value="WMB28520.1"/>
    <property type="molecule type" value="Genomic_DNA"/>
</dbReference>
<dbReference type="RefSeq" id="WP_018365583.1">
    <property type="nucleotide sequence ID" value="NZ_CP110509.1"/>
</dbReference>
<reference evidence="4" key="1">
    <citation type="submission" date="2022-10" db="EMBL/GenBank/DDBJ databases">
        <title>Streptococcus didelphis as causative of fatal infections in opossums (Didelphis albiventris).</title>
        <authorList>
            <person name="Breyer G.M."/>
            <person name="Da Silva M.E.R.J."/>
            <person name="Siqueira F.M."/>
        </authorList>
    </citation>
    <scope>NUCLEOTIDE SEQUENCE [LARGE SCALE GENOMIC DNA]</scope>
    <source>
        <strain evidence="4">LBVP101/21</strain>
    </source>
</reference>
<evidence type="ECO:0000259" key="1">
    <source>
        <dbReference type="Pfam" id="PF01408"/>
    </source>
</evidence>
<evidence type="ECO:0000259" key="2">
    <source>
        <dbReference type="Pfam" id="PF22725"/>
    </source>
</evidence>
<proteinExistence type="predicted"/>
<evidence type="ECO:0000313" key="4">
    <source>
        <dbReference type="Proteomes" id="UP001238096"/>
    </source>
</evidence>
<dbReference type="SUPFAM" id="SSF51735">
    <property type="entry name" value="NAD(P)-binding Rossmann-fold domains"/>
    <property type="match status" value="1"/>
</dbReference>
<protein>
    <submittedName>
        <fullName evidence="3">Gfo/Idh/MocA family oxidoreductase</fullName>
    </submittedName>
</protein>
<dbReference type="PANTHER" id="PTHR43054:SF1">
    <property type="entry name" value="SCYLLO-INOSITOL 2-DEHYDROGENASE (NADP(+)) IOLU"/>
    <property type="match status" value="1"/>
</dbReference>
<dbReference type="PANTHER" id="PTHR43054">
    <property type="match status" value="1"/>
</dbReference>
<dbReference type="Pfam" id="PF22725">
    <property type="entry name" value="GFO_IDH_MocA_C3"/>
    <property type="match status" value="1"/>
</dbReference>
<dbReference type="Pfam" id="PF01408">
    <property type="entry name" value="GFO_IDH_MocA"/>
    <property type="match status" value="1"/>
</dbReference>
<keyword evidence="4" id="KW-1185">Reference proteome</keyword>
<dbReference type="Gene3D" id="3.40.50.720">
    <property type="entry name" value="NAD(P)-binding Rossmann-like Domain"/>
    <property type="match status" value="1"/>
</dbReference>